<accession>A0A7R7HVB7</accession>
<sequence>MTDLLEPVRLALTAQARAAARAEVADAESWARTALAEARRRATAAVAAARTEVAEAARLAARADAADADRRLTRARLTARAEAHRRLRERVRETLRLRCSDPAVRERMAATIRSVLGEPARTGDAPGGGMLGTAGGRRLDLSVTALTDRAMDLTRAMEDPWQA</sequence>
<dbReference type="EMBL" id="AP023355">
    <property type="protein sequence ID" value="BCJ33396.1"/>
    <property type="molecule type" value="Genomic_DNA"/>
</dbReference>
<protein>
    <submittedName>
        <fullName evidence="1">Uncharacterized protein</fullName>
    </submittedName>
</protein>
<dbReference type="AlphaFoldDB" id="A0A7R7HVB7"/>
<evidence type="ECO:0000313" key="1">
    <source>
        <dbReference type="EMBL" id="BCJ33396.1"/>
    </source>
</evidence>
<name>A0A7R7HVB7_9ACTN</name>
<keyword evidence="2" id="KW-1185">Reference proteome</keyword>
<reference evidence="1 2" key="1">
    <citation type="submission" date="2020-08" db="EMBL/GenBank/DDBJ databases">
        <title>Whole genome shotgun sequence of Actinocatenispora thailandica NBRC 105041.</title>
        <authorList>
            <person name="Komaki H."/>
            <person name="Tamura T."/>
        </authorList>
    </citation>
    <scope>NUCLEOTIDE SEQUENCE [LARGE SCALE GENOMIC DNA]</scope>
    <source>
        <strain evidence="1 2">NBRC 105041</strain>
    </source>
</reference>
<evidence type="ECO:0000313" key="2">
    <source>
        <dbReference type="Proteomes" id="UP000611640"/>
    </source>
</evidence>
<organism evidence="1 2">
    <name type="scientific">Actinocatenispora thailandica</name>
    <dbReference type="NCBI Taxonomy" id="227318"/>
    <lineage>
        <taxon>Bacteria</taxon>
        <taxon>Bacillati</taxon>
        <taxon>Actinomycetota</taxon>
        <taxon>Actinomycetes</taxon>
        <taxon>Micromonosporales</taxon>
        <taxon>Micromonosporaceae</taxon>
        <taxon>Actinocatenispora</taxon>
    </lineage>
</organism>
<gene>
    <name evidence="1" type="ORF">Athai_08990</name>
</gene>
<dbReference type="Proteomes" id="UP000611640">
    <property type="component" value="Chromosome"/>
</dbReference>
<dbReference type="KEGG" id="atl:Athai_08990"/>
<dbReference type="RefSeq" id="WP_203960291.1">
    <property type="nucleotide sequence ID" value="NZ_AP023355.1"/>
</dbReference>
<proteinExistence type="predicted"/>